<dbReference type="PANTHER" id="PTHR33710:SF64">
    <property type="entry name" value="ENDONUCLEASE_EXONUCLEASE_PHOSPHATASE DOMAIN-CONTAINING PROTEIN"/>
    <property type="match status" value="1"/>
</dbReference>
<dbReference type="AlphaFoldDB" id="A0A803QBN3"/>
<dbReference type="Gramene" id="evm.model.08.565">
    <property type="protein sequence ID" value="cds.evm.model.08.565"/>
    <property type="gene ID" value="evm.TU.08.565"/>
</dbReference>
<evidence type="ECO:0000313" key="2">
    <source>
        <dbReference type="EnsemblPlants" id="cds.evm.model.08.565"/>
    </source>
</evidence>
<dbReference type="InterPro" id="IPR036691">
    <property type="entry name" value="Endo/exonu/phosph_ase_sf"/>
</dbReference>
<evidence type="ECO:0000313" key="3">
    <source>
        <dbReference type="Proteomes" id="UP000596661"/>
    </source>
</evidence>
<proteinExistence type="predicted"/>
<dbReference type="SUPFAM" id="SSF56219">
    <property type="entry name" value="DNase I-like"/>
    <property type="match status" value="1"/>
</dbReference>
<accession>A0A803QBN3</accession>
<evidence type="ECO:0000256" key="1">
    <source>
        <dbReference type="SAM" id="MobiDB-lite"/>
    </source>
</evidence>
<protein>
    <submittedName>
        <fullName evidence="2">Uncharacterized protein</fullName>
    </submittedName>
</protein>
<reference evidence="2" key="2">
    <citation type="submission" date="2021-03" db="UniProtKB">
        <authorList>
            <consortium name="EnsemblPlants"/>
        </authorList>
    </citation>
    <scope>IDENTIFICATION</scope>
</reference>
<feature type="compositionally biased region" description="Pro residues" evidence="1">
    <location>
        <begin position="1"/>
        <end position="14"/>
    </location>
</feature>
<name>A0A803QBN3_CANSA</name>
<dbReference type="PANTHER" id="PTHR33710">
    <property type="entry name" value="BNAC02G09200D PROTEIN"/>
    <property type="match status" value="1"/>
</dbReference>
<dbReference type="Proteomes" id="UP000596661">
    <property type="component" value="Chromosome 8"/>
</dbReference>
<dbReference type="OMA" id="IEKHIMM"/>
<dbReference type="EnsemblPlants" id="evm.model.08.565">
    <property type="protein sequence ID" value="cds.evm.model.08.565"/>
    <property type="gene ID" value="evm.TU.08.565"/>
</dbReference>
<dbReference type="Gene3D" id="3.60.10.10">
    <property type="entry name" value="Endonuclease/exonuclease/phosphatase"/>
    <property type="match status" value="1"/>
</dbReference>
<reference evidence="2" key="1">
    <citation type="submission" date="2018-11" db="EMBL/GenBank/DDBJ databases">
        <authorList>
            <person name="Grassa J C."/>
        </authorList>
    </citation>
    <scope>NUCLEOTIDE SEQUENCE [LARGE SCALE GENOMIC DNA]</scope>
</reference>
<feature type="compositionally biased region" description="Low complexity" evidence="1">
    <location>
        <begin position="15"/>
        <end position="28"/>
    </location>
</feature>
<dbReference type="EMBL" id="UZAU01000685">
    <property type="status" value="NOT_ANNOTATED_CDS"/>
    <property type="molecule type" value="Genomic_DNA"/>
</dbReference>
<sequence length="172" mass="19940">MEYPDVPHPNPPPLRLQRPPRCLPPQQQAGPAPHLASLQAKLRVEVSTIDMKESFYVTFVYAFNDENGRKKLWYELQELHSLKQWIVMGDFNDILSKEERIGKRVRFSTSADFVDCIAHCRLEDVKFSGSFYTWCNKQFGDDRIYSKIDRVLANSVEKIKVDKVLIHGVNNS</sequence>
<keyword evidence="3" id="KW-1185">Reference proteome</keyword>
<feature type="region of interest" description="Disordered" evidence="1">
    <location>
        <begin position="1"/>
        <end position="33"/>
    </location>
</feature>
<organism evidence="2 3">
    <name type="scientific">Cannabis sativa</name>
    <name type="common">Hemp</name>
    <name type="synonym">Marijuana</name>
    <dbReference type="NCBI Taxonomy" id="3483"/>
    <lineage>
        <taxon>Eukaryota</taxon>
        <taxon>Viridiplantae</taxon>
        <taxon>Streptophyta</taxon>
        <taxon>Embryophyta</taxon>
        <taxon>Tracheophyta</taxon>
        <taxon>Spermatophyta</taxon>
        <taxon>Magnoliopsida</taxon>
        <taxon>eudicotyledons</taxon>
        <taxon>Gunneridae</taxon>
        <taxon>Pentapetalae</taxon>
        <taxon>rosids</taxon>
        <taxon>fabids</taxon>
        <taxon>Rosales</taxon>
        <taxon>Cannabaceae</taxon>
        <taxon>Cannabis</taxon>
    </lineage>
</organism>